<evidence type="ECO:0000313" key="9">
    <source>
        <dbReference type="Proteomes" id="UP000230002"/>
    </source>
</evidence>
<dbReference type="PANTHER" id="PTHR43004:SF19">
    <property type="entry name" value="BINDING MONOOXYGENASE, PUTATIVE (JCVI)-RELATED"/>
    <property type="match status" value="1"/>
</dbReference>
<dbReference type="InterPro" id="IPR012941">
    <property type="entry name" value="Phe_hydrox_C_dim_dom"/>
</dbReference>
<gene>
    <name evidence="8" type="ORF">GSI_10758</name>
</gene>
<feature type="domain" description="FAD-binding" evidence="6">
    <location>
        <begin position="3"/>
        <end position="347"/>
    </location>
</feature>
<organism evidence="8 9">
    <name type="scientific">Ganoderma sinense ZZ0214-1</name>
    <dbReference type="NCBI Taxonomy" id="1077348"/>
    <lineage>
        <taxon>Eukaryota</taxon>
        <taxon>Fungi</taxon>
        <taxon>Dikarya</taxon>
        <taxon>Basidiomycota</taxon>
        <taxon>Agaricomycotina</taxon>
        <taxon>Agaricomycetes</taxon>
        <taxon>Polyporales</taxon>
        <taxon>Polyporaceae</taxon>
        <taxon>Ganoderma</taxon>
    </lineage>
</organism>
<dbReference type="PRINTS" id="PR00420">
    <property type="entry name" value="RNGMNOXGNASE"/>
</dbReference>
<keyword evidence="9" id="KW-1185">Reference proteome</keyword>
<reference evidence="8 9" key="1">
    <citation type="journal article" date="2015" name="Sci. Rep.">
        <title>Chromosome-level genome map provides insights into diverse defense mechanisms in the medicinal fungus Ganoderma sinense.</title>
        <authorList>
            <person name="Zhu Y."/>
            <person name="Xu J."/>
            <person name="Sun C."/>
            <person name="Zhou S."/>
            <person name="Xu H."/>
            <person name="Nelson D.R."/>
            <person name="Qian J."/>
            <person name="Song J."/>
            <person name="Luo H."/>
            <person name="Xiang L."/>
            <person name="Li Y."/>
            <person name="Xu Z."/>
            <person name="Ji A."/>
            <person name="Wang L."/>
            <person name="Lu S."/>
            <person name="Hayward A."/>
            <person name="Sun W."/>
            <person name="Li X."/>
            <person name="Schwartz D.C."/>
            <person name="Wang Y."/>
            <person name="Chen S."/>
        </authorList>
    </citation>
    <scope>NUCLEOTIDE SEQUENCE [LARGE SCALE GENOMIC DNA]</scope>
    <source>
        <strain evidence="8 9">ZZ0214-1</strain>
    </source>
</reference>
<dbReference type="Proteomes" id="UP000230002">
    <property type="component" value="Unassembled WGS sequence"/>
</dbReference>
<dbReference type="Gene3D" id="3.50.50.60">
    <property type="entry name" value="FAD/NAD(P)-binding domain"/>
    <property type="match status" value="1"/>
</dbReference>
<evidence type="ECO:0000259" key="6">
    <source>
        <dbReference type="Pfam" id="PF01494"/>
    </source>
</evidence>
<dbReference type="Pfam" id="PF01494">
    <property type="entry name" value="FAD_binding_3"/>
    <property type="match status" value="1"/>
</dbReference>
<dbReference type="InterPro" id="IPR050641">
    <property type="entry name" value="RIFMO-like"/>
</dbReference>
<comment type="caution">
    <text evidence="8">The sequence shown here is derived from an EMBL/GenBank/DDBJ whole genome shotgun (WGS) entry which is preliminary data.</text>
</comment>
<name>A0A2G8S1G1_9APHY</name>
<dbReference type="Gene3D" id="3.30.9.10">
    <property type="entry name" value="D-Amino Acid Oxidase, subunit A, domain 2"/>
    <property type="match status" value="1"/>
</dbReference>
<accession>A0A2G8S1G1</accession>
<comment type="similarity">
    <text evidence="2">Belongs to the PheA/TfdB FAD monooxygenase family.</text>
</comment>
<keyword evidence="5" id="KW-0560">Oxidoreductase</keyword>
<dbReference type="GO" id="GO:0016709">
    <property type="term" value="F:oxidoreductase activity, acting on paired donors, with incorporation or reduction of molecular oxygen, NAD(P)H as one donor, and incorporation of one atom of oxygen"/>
    <property type="evidence" value="ECO:0007669"/>
    <property type="project" value="UniProtKB-ARBA"/>
</dbReference>
<feature type="domain" description="Phenol hydroxylase-like C-terminal dimerisation" evidence="7">
    <location>
        <begin position="490"/>
        <end position="547"/>
    </location>
</feature>
<evidence type="ECO:0000256" key="3">
    <source>
        <dbReference type="ARBA" id="ARBA00022630"/>
    </source>
</evidence>
<sequence length="550" mass="60629">MQPILIIGGGPSGLAAALTLTQNRIPVRIIDKATSYHQQSRGAGLQPRTMEVFRFLGILDDMRRHARKRVQTRAFKLPNTTEPTRTWSMHEKFEWTPDRPEDGQAVSQYITEGVFRDHLAKSGVHIELGTEPVSLEQDADGVTVVVKKAASEATETIRAPYVIGADGAKGFTRRAIGSAFEGETKEEDGQVWADVEIEGIDSEYWYIFSEPETFTISIRPKDAPGKFHVGVGGLNFDPTHLVDEQKFADFIKEKTGRPELVIRNFTSLTYWKPKVMMINKFYNGRTFIVGDAAHIHSPSGGQGLNTSVQDSVNIGWKLALVYKGLAPSTLLSTYEIERRPVVTLMLAATSNLYQHTVIKKDDDPATASMDKATFFQWRNLALRQYGINYRWSPLVHDVRAPLGLSEDELKAHAYEGYPGGDVRAGDRAPDAPALVGADGTETTLFKTFKPYYHTLLVFAPEGADVAGVVKAAQTLPEGLVRTVILSRNEVPSTVVGADVYHDKEGHAHKGYHVAGDGLVLIVVRPDGYVGGFVHDVEGLQTYFSRVFGSA</sequence>
<dbReference type="AlphaFoldDB" id="A0A2G8S1G1"/>
<evidence type="ECO:0000256" key="1">
    <source>
        <dbReference type="ARBA" id="ARBA00001974"/>
    </source>
</evidence>
<dbReference type="InterPro" id="IPR036188">
    <property type="entry name" value="FAD/NAD-bd_sf"/>
</dbReference>
<dbReference type="EMBL" id="AYKW01000034">
    <property type="protein sequence ID" value="PIL27606.1"/>
    <property type="molecule type" value="Genomic_DNA"/>
</dbReference>
<comment type="cofactor">
    <cofactor evidence="1">
        <name>FAD</name>
        <dbReference type="ChEBI" id="CHEBI:57692"/>
    </cofactor>
</comment>
<dbReference type="PANTHER" id="PTHR43004">
    <property type="entry name" value="TRK SYSTEM POTASSIUM UPTAKE PROTEIN"/>
    <property type="match status" value="1"/>
</dbReference>
<dbReference type="GO" id="GO:0071949">
    <property type="term" value="F:FAD binding"/>
    <property type="evidence" value="ECO:0007669"/>
    <property type="project" value="InterPro"/>
</dbReference>
<evidence type="ECO:0000256" key="5">
    <source>
        <dbReference type="ARBA" id="ARBA00023002"/>
    </source>
</evidence>
<keyword evidence="3" id="KW-0285">Flavoprotein</keyword>
<dbReference type="InterPro" id="IPR002938">
    <property type="entry name" value="FAD-bd"/>
</dbReference>
<protein>
    <submittedName>
        <fullName evidence="8">Uncharacterized protein</fullName>
    </submittedName>
</protein>
<evidence type="ECO:0000259" key="7">
    <source>
        <dbReference type="Pfam" id="PF07976"/>
    </source>
</evidence>
<dbReference type="STRING" id="1077348.A0A2G8S1G1"/>
<evidence type="ECO:0000256" key="4">
    <source>
        <dbReference type="ARBA" id="ARBA00022827"/>
    </source>
</evidence>
<dbReference type="OrthoDB" id="2690153at2759"/>
<dbReference type="SUPFAM" id="SSF52833">
    <property type="entry name" value="Thioredoxin-like"/>
    <property type="match status" value="1"/>
</dbReference>
<keyword evidence="4" id="KW-0274">FAD</keyword>
<dbReference type="Pfam" id="PF07976">
    <property type="entry name" value="Phe_hydrox_dim"/>
    <property type="match status" value="1"/>
</dbReference>
<dbReference type="InterPro" id="IPR036249">
    <property type="entry name" value="Thioredoxin-like_sf"/>
</dbReference>
<dbReference type="SUPFAM" id="SSF51905">
    <property type="entry name" value="FAD/NAD(P)-binding domain"/>
    <property type="match status" value="1"/>
</dbReference>
<evidence type="ECO:0000256" key="2">
    <source>
        <dbReference type="ARBA" id="ARBA00007801"/>
    </source>
</evidence>
<proteinExistence type="inferred from homology"/>
<evidence type="ECO:0000313" key="8">
    <source>
        <dbReference type="EMBL" id="PIL27606.1"/>
    </source>
</evidence>
<dbReference type="Gene3D" id="3.40.30.120">
    <property type="match status" value="1"/>
</dbReference>